<name>A0A1I1H0B2_9BACT</name>
<dbReference type="InterPro" id="IPR001173">
    <property type="entry name" value="Glyco_trans_2-like"/>
</dbReference>
<sequence length="241" mass="27328">MSKASLSLVIPCYNESGNIPLIFNKLEELLTQLPEIEILLVNNGSKDNSKDVFEQELSKTPFKQIRVVDVAVNQGYGFGILSGLKEATAPVLSWTHADMQTDPMDVLAAFRKYEKANNKMLLVKGTRLKRNFADAFFTWGMQVLASVLLAVPLHDINAQPKLFSREFYDKFMKQNAPLDFSLDLYALYCAKKYGAIETVPVYFNKRIHGEAKGGGSFKTKIKLMKRTWAYMLQLSKELKQK</sequence>
<evidence type="ECO:0000259" key="1">
    <source>
        <dbReference type="Pfam" id="PF00535"/>
    </source>
</evidence>
<dbReference type="STRING" id="927664.SAMN05421780_103154"/>
<dbReference type="Proteomes" id="UP000199514">
    <property type="component" value="Unassembled WGS sequence"/>
</dbReference>
<dbReference type="EMBL" id="FOLE01000003">
    <property type="protein sequence ID" value="SFC17205.1"/>
    <property type="molecule type" value="Genomic_DNA"/>
</dbReference>
<accession>A0A1I1H0B2</accession>
<dbReference type="RefSeq" id="WP_091509984.1">
    <property type="nucleotide sequence ID" value="NZ_FOLE01000003.1"/>
</dbReference>
<dbReference type="PANTHER" id="PTHR48090:SF7">
    <property type="entry name" value="RFBJ PROTEIN"/>
    <property type="match status" value="1"/>
</dbReference>
<evidence type="ECO:0000313" key="2">
    <source>
        <dbReference type="EMBL" id="SFC17205.1"/>
    </source>
</evidence>
<proteinExistence type="predicted"/>
<dbReference type="Pfam" id="PF00535">
    <property type="entry name" value="Glycos_transf_2"/>
    <property type="match status" value="1"/>
</dbReference>
<dbReference type="GO" id="GO:0016740">
    <property type="term" value="F:transferase activity"/>
    <property type="evidence" value="ECO:0007669"/>
    <property type="project" value="UniProtKB-KW"/>
</dbReference>
<dbReference type="InterPro" id="IPR050256">
    <property type="entry name" value="Glycosyltransferase_2"/>
</dbReference>
<dbReference type="AlphaFoldDB" id="A0A1I1H0B2"/>
<dbReference type="PANTHER" id="PTHR48090">
    <property type="entry name" value="UNDECAPRENYL-PHOSPHATE 4-DEOXY-4-FORMAMIDO-L-ARABINOSE TRANSFERASE-RELATED"/>
    <property type="match status" value="1"/>
</dbReference>
<dbReference type="CDD" id="cd04179">
    <property type="entry name" value="DPM_DPG-synthase_like"/>
    <property type="match status" value="1"/>
</dbReference>
<dbReference type="Gene3D" id="3.90.550.10">
    <property type="entry name" value="Spore Coat Polysaccharide Biosynthesis Protein SpsA, Chain A"/>
    <property type="match status" value="1"/>
</dbReference>
<keyword evidence="3" id="KW-1185">Reference proteome</keyword>
<protein>
    <submittedName>
        <fullName evidence="2">Glycosyltransferase involved in cell wall bisynthesis</fullName>
    </submittedName>
</protein>
<dbReference type="InterPro" id="IPR029044">
    <property type="entry name" value="Nucleotide-diphossugar_trans"/>
</dbReference>
<organism evidence="2 3">
    <name type="scientific">Flexibacter flexilis DSM 6793</name>
    <dbReference type="NCBI Taxonomy" id="927664"/>
    <lineage>
        <taxon>Bacteria</taxon>
        <taxon>Pseudomonadati</taxon>
        <taxon>Bacteroidota</taxon>
        <taxon>Cytophagia</taxon>
        <taxon>Cytophagales</taxon>
        <taxon>Flexibacteraceae</taxon>
        <taxon>Flexibacter</taxon>
    </lineage>
</organism>
<gene>
    <name evidence="2" type="ORF">SAMN05421780_103154</name>
</gene>
<dbReference type="SUPFAM" id="SSF53448">
    <property type="entry name" value="Nucleotide-diphospho-sugar transferases"/>
    <property type="match status" value="1"/>
</dbReference>
<dbReference type="OrthoDB" id="952827at2"/>
<feature type="domain" description="Glycosyltransferase 2-like" evidence="1">
    <location>
        <begin position="7"/>
        <end position="123"/>
    </location>
</feature>
<evidence type="ECO:0000313" key="3">
    <source>
        <dbReference type="Proteomes" id="UP000199514"/>
    </source>
</evidence>
<keyword evidence="2" id="KW-0808">Transferase</keyword>
<reference evidence="2 3" key="1">
    <citation type="submission" date="2016-10" db="EMBL/GenBank/DDBJ databases">
        <authorList>
            <person name="de Groot N.N."/>
        </authorList>
    </citation>
    <scope>NUCLEOTIDE SEQUENCE [LARGE SCALE GENOMIC DNA]</scope>
    <source>
        <strain evidence="2 3">DSM 6793</strain>
    </source>
</reference>